<accession>A0A377FV10</accession>
<name>A0A377FV10_9BACL</name>
<dbReference type="Proteomes" id="UP000254060">
    <property type="component" value="Unassembled WGS sequence"/>
</dbReference>
<proteinExistence type="inferred from homology"/>
<evidence type="ECO:0000313" key="2">
    <source>
        <dbReference type="EMBL" id="STO08404.1"/>
    </source>
</evidence>
<comment type="similarity">
    <text evidence="1">Belongs to the MecA family.</text>
</comment>
<gene>
    <name evidence="2" type="primary">mecB</name>
    <name evidence="2" type="ORF">NCTC13163_01774</name>
</gene>
<protein>
    <submittedName>
        <fullName evidence="2">Adapter protein mecA 2</fullName>
    </submittedName>
</protein>
<dbReference type="PANTHER" id="PTHR39161">
    <property type="entry name" value="ADAPTER PROTEIN MECA"/>
    <property type="match status" value="1"/>
</dbReference>
<reference evidence="2 3" key="1">
    <citation type="submission" date="2018-06" db="EMBL/GenBank/DDBJ databases">
        <authorList>
            <consortium name="Pathogen Informatics"/>
            <person name="Doyle S."/>
        </authorList>
    </citation>
    <scope>NUCLEOTIDE SEQUENCE [LARGE SCALE GENOMIC DNA]</scope>
    <source>
        <strain evidence="2 3">NCTC13163</strain>
    </source>
</reference>
<sequence>MRFEKQTKEHLRVYLTANELSLRGIAIDTIVGESGQELWRELLETAEAEYGFSPQGAVDLNVTMFPRDGIVIDVQKVGAIEPEADQEQVEIRLTIDVIHHLIYQFEDIEDVIDASVRLFPFMRDTMHGGALYHYEGRYYLHFAEVLPPRVEEPLAAILSEYGKTTTVSPYVMLEYGKTIQTEQAVKELYDTFA</sequence>
<evidence type="ECO:0000256" key="1">
    <source>
        <dbReference type="ARBA" id="ARBA00005397"/>
    </source>
</evidence>
<dbReference type="PANTHER" id="PTHR39161:SF2">
    <property type="entry name" value="ADAPTER PROTEIN MECA 2"/>
    <property type="match status" value="1"/>
</dbReference>
<dbReference type="EMBL" id="UGGP01000001">
    <property type="protein sequence ID" value="STO08404.1"/>
    <property type="molecule type" value="Genomic_DNA"/>
</dbReference>
<dbReference type="InterPro" id="IPR038471">
    <property type="entry name" value="MecA_C_sf"/>
</dbReference>
<dbReference type="SMR" id="A0A377FV10"/>
<dbReference type="Gene3D" id="3.30.70.1950">
    <property type="match status" value="1"/>
</dbReference>
<dbReference type="OrthoDB" id="2085234at2"/>
<dbReference type="STRING" id="1397694.GCA_000702585_02270"/>
<dbReference type="AlphaFoldDB" id="A0A377FV10"/>
<dbReference type="RefSeq" id="WP_024370163.1">
    <property type="nucleotide sequence ID" value="NZ_UGGP01000001.1"/>
</dbReference>
<organism evidence="2 3">
    <name type="scientific">Exiguobacterium aurantiacum</name>
    <dbReference type="NCBI Taxonomy" id="33987"/>
    <lineage>
        <taxon>Bacteria</taxon>
        <taxon>Bacillati</taxon>
        <taxon>Bacillota</taxon>
        <taxon>Bacilli</taxon>
        <taxon>Bacillales</taxon>
        <taxon>Bacillales Family XII. Incertae Sedis</taxon>
        <taxon>Exiguobacterium</taxon>
    </lineage>
</organism>
<evidence type="ECO:0000313" key="3">
    <source>
        <dbReference type="Proteomes" id="UP000254060"/>
    </source>
</evidence>
<dbReference type="InterPro" id="IPR008681">
    <property type="entry name" value="Neg-reg_MecA"/>
</dbReference>
<dbReference type="Pfam" id="PF05389">
    <property type="entry name" value="MecA"/>
    <property type="match status" value="1"/>
</dbReference>